<sequence length="74" mass="8899">MKLNYEDKLEIYRLKKSGVSWTQLEIQFGVNRCNLKYSIRLMDRYGVEIVKKQKYQAYSSEMKQEMINKVLKDG</sequence>
<dbReference type="Proteomes" id="UP000306241">
    <property type="component" value="Chromosome"/>
</dbReference>
<reference evidence="1 2" key="1">
    <citation type="submission" date="2019-05" db="EMBL/GenBank/DDBJ databases">
        <authorList>
            <consortium name="Pathogen Informatics"/>
        </authorList>
    </citation>
    <scope>NUCLEOTIDE SEQUENCE [LARGE SCALE GENOMIC DNA]</scope>
    <source>
        <strain evidence="1 2">NCTC10924</strain>
    </source>
</reference>
<dbReference type="EMBL" id="LR594052">
    <property type="protein sequence ID" value="VTT46720.1"/>
    <property type="molecule type" value="Genomic_DNA"/>
</dbReference>
<gene>
    <name evidence="1" type="ORF">NCTC10924_01759</name>
</gene>
<protein>
    <submittedName>
        <fullName evidence="1">Transposase</fullName>
    </submittedName>
</protein>
<organism evidence="1 2">
    <name type="scientific">Streptococcus porcinus</name>
    <dbReference type="NCBI Taxonomy" id="1340"/>
    <lineage>
        <taxon>Bacteria</taxon>
        <taxon>Bacillati</taxon>
        <taxon>Bacillota</taxon>
        <taxon>Bacilli</taxon>
        <taxon>Lactobacillales</taxon>
        <taxon>Streptococcaceae</taxon>
        <taxon>Streptococcus</taxon>
    </lineage>
</organism>
<accession>A0A4V0HBB5</accession>
<dbReference type="PANTHER" id="PTHR33795:SF1">
    <property type="entry name" value="INSERTION ELEMENT IS150 PROTEIN INSJ"/>
    <property type="match status" value="1"/>
</dbReference>
<dbReference type="PANTHER" id="PTHR33795">
    <property type="entry name" value="INSERTION ELEMENT IS150 PROTEIN INSJ"/>
    <property type="match status" value="1"/>
</dbReference>
<proteinExistence type="predicted"/>
<dbReference type="InterPro" id="IPR052057">
    <property type="entry name" value="IS150/IS1296_orfA-like"/>
</dbReference>
<dbReference type="AlphaFoldDB" id="A0A4V0HBB5"/>
<name>A0A4V0HBB5_STRPO</name>
<evidence type="ECO:0000313" key="1">
    <source>
        <dbReference type="EMBL" id="VTT46720.1"/>
    </source>
</evidence>
<evidence type="ECO:0000313" key="2">
    <source>
        <dbReference type="Proteomes" id="UP000306241"/>
    </source>
</evidence>